<dbReference type="NCBIfam" id="TIGR02095">
    <property type="entry name" value="glgA"/>
    <property type="match status" value="1"/>
</dbReference>
<organism evidence="10 11">
    <name type="scientific">Candidatus Chisholmbacteria bacterium RIFCSPHIGHO2_01_FULL_52_32</name>
    <dbReference type="NCBI Taxonomy" id="1797591"/>
    <lineage>
        <taxon>Bacteria</taxon>
        <taxon>Candidatus Chisholmiibacteriota</taxon>
    </lineage>
</organism>
<sequence>MPKRRLRIFIVAAEVAPFSSVGGLSQVMYFLPKALANLGHEVRVLTPKYGTLDEKRYPLSVVYKGLRVPTGEREGTTELVCNIKASRKGARDPQVLFLENMEYYEQRSNVYGYNDDHIRFALLSRGAVAFLLKDKWIPDIIHTNDWHTAYLVNDLRTRYAGDPKLSKVATLLSMHNLHQGWFDFSNASDLDFDDGKGPLASFFSDRLFKQNSLKRGIIYSDAVNTVSETYAREIMTEEFGAGLENLIKEVRTKVFGILNGIDYTDFNPSTDPLIKKNFSLSTLADRVENKVDLQKEFDLTVDPSIPILSIMGRLDTQKGLNLVMDVLPFVLDEYNVQFIAMGGGDPQYRDFFLDLEKRYPKRVGTHLMPNFTLPRKIFAGTDLLLLPSRWEPGGIVAIEGMRYGAVPLVRTTGGLADSVSEFDLVSGKGTGFTFEHFHSLAFMGALTRALVLFSQAKLWKKLVRNCMLADFSWKKAAKRYEEMYFRAIDFRSKQLKKNPGEAYQVEY</sequence>
<dbReference type="Pfam" id="PF00534">
    <property type="entry name" value="Glycos_transf_1"/>
    <property type="match status" value="1"/>
</dbReference>
<evidence type="ECO:0000313" key="10">
    <source>
        <dbReference type="EMBL" id="OGY18135.1"/>
    </source>
</evidence>
<dbReference type="InterPro" id="IPR001296">
    <property type="entry name" value="Glyco_trans_1"/>
</dbReference>
<keyword evidence="4 7" id="KW-0328">Glycosyltransferase</keyword>
<dbReference type="UniPathway" id="UPA00164"/>
<protein>
    <recommendedName>
        <fullName evidence="7">Glycogen synthase</fullName>
        <ecNumber evidence="7">2.4.1.21</ecNumber>
    </recommendedName>
    <alternativeName>
        <fullName evidence="7">Starch [bacterial glycogen] synthase</fullName>
    </alternativeName>
</protein>
<evidence type="ECO:0000256" key="4">
    <source>
        <dbReference type="ARBA" id="ARBA00022676"/>
    </source>
</evidence>
<dbReference type="GO" id="GO:0005978">
    <property type="term" value="P:glycogen biosynthetic process"/>
    <property type="evidence" value="ECO:0007669"/>
    <property type="project" value="UniProtKB-UniRule"/>
</dbReference>
<dbReference type="PANTHER" id="PTHR45825:SF11">
    <property type="entry name" value="ALPHA AMYLASE DOMAIN-CONTAINING PROTEIN"/>
    <property type="match status" value="1"/>
</dbReference>
<evidence type="ECO:0000259" key="8">
    <source>
        <dbReference type="Pfam" id="PF00534"/>
    </source>
</evidence>
<dbReference type="GO" id="GO:0004373">
    <property type="term" value="F:alpha-1,4-glucan glucosyltransferase (UDP-glucose donor) activity"/>
    <property type="evidence" value="ECO:0007669"/>
    <property type="project" value="InterPro"/>
</dbReference>
<dbReference type="SUPFAM" id="SSF53756">
    <property type="entry name" value="UDP-Glycosyltransferase/glycogen phosphorylase"/>
    <property type="match status" value="1"/>
</dbReference>
<dbReference type="Gene3D" id="3.40.50.2000">
    <property type="entry name" value="Glycogen Phosphorylase B"/>
    <property type="match status" value="2"/>
</dbReference>
<dbReference type="EC" id="2.4.1.21" evidence="7"/>
<evidence type="ECO:0000259" key="9">
    <source>
        <dbReference type="Pfam" id="PF08323"/>
    </source>
</evidence>
<dbReference type="HAMAP" id="MF_00484">
    <property type="entry name" value="Glycogen_synth"/>
    <property type="match status" value="1"/>
</dbReference>
<reference evidence="10 11" key="1">
    <citation type="journal article" date="2016" name="Nat. Commun.">
        <title>Thousands of microbial genomes shed light on interconnected biogeochemical processes in an aquifer system.</title>
        <authorList>
            <person name="Anantharaman K."/>
            <person name="Brown C.T."/>
            <person name="Hug L.A."/>
            <person name="Sharon I."/>
            <person name="Castelle C.J."/>
            <person name="Probst A.J."/>
            <person name="Thomas B.C."/>
            <person name="Singh A."/>
            <person name="Wilkins M.J."/>
            <person name="Karaoz U."/>
            <person name="Brodie E.L."/>
            <person name="Williams K.H."/>
            <person name="Hubbard S.S."/>
            <person name="Banfield J.F."/>
        </authorList>
    </citation>
    <scope>NUCLEOTIDE SEQUENCE [LARGE SCALE GENOMIC DNA]</scope>
</reference>
<dbReference type="PANTHER" id="PTHR45825">
    <property type="entry name" value="GRANULE-BOUND STARCH SYNTHASE 1, CHLOROPLASTIC/AMYLOPLASTIC"/>
    <property type="match status" value="1"/>
</dbReference>
<dbReference type="InterPro" id="IPR011835">
    <property type="entry name" value="GS/SS"/>
</dbReference>
<feature type="domain" description="Starch synthase catalytic" evidence="9">
    <location>
        <begin position="7"/>
        <end position="248"/>
    </location>
</feature>
<keyword evidence="6 7" id="KW-0320">Glycogen biosynthesis</keyword>
<evidence type="ECO:0000256" key="5">
    <source>
        <dbReference type="ARBA" id="ARBA00022679"/>
    </source>
</evidence>
<dbReference type="Proteomes" id="UP000179233">
    <property type="component" value="Unassembled WGS sequence"/>
</dbReference>
<dbReference type="InterPro" id="IPR013534">
    <property type="entry name" value="Starch_synth_cat_dom"/>
</dbReference>
<dbReference type="Pfam" id="PF08323">
    <property type="entry name" value="Glyco_transf_5"/>
    <property type="match status" value="1"/>
</dbReference>
<evidence type="ECO:0000313" key="11">
    <source>
        <dbReference type="Proteomes" id="UP000179233"/>
    </source>
</evidence>
<name>A0A1G1VRU5_9BACT</name>
<keyword evidence="5 7" id="KW-0808">Transferase</keyword>
<proteinExistence type="inferred from homology"/>
<comment type="pathway">
    <text evidence="7">Glycan biosynthesis; glycogen biosynthesis.</text>
</comment>
<dbReference type="EMBL" id="MHCJ01000003">
    <property type="protein sequence ID" value="OGY18135.1"/>
    <property type="molecule type" value="Genomic_DNA"/>
</dbReference>
<accession>A0A1G1VRU5</accession>
<evidence type="ECO:0000256" key="3">
    <source>
        <dbReference type="ARBA" id="ARBA00010281"/>
    </source>
</evidence>
<evidence type="ECO:0000256" key="2">
    <source>
        <dbReference type="ARBA" id="ARBA00002764"/>
    </source>
</evidence>
<comment type="caution">
    <text evidence="10">The sequence shown here is derived from an EMBL/GenBank/DDBJ whole genome shotgun (WGS) entry which is preliminary data.</text>
</comment>
<feature type="domain" description="Glycosyl transferase family 1" evidence="8">
    <location>
        <begin position="306"/>
        <end position="436"/>
    </location>
</feature>
<comment type="function">
    <text evidence="2 7">Synthesizes alpha-1,4-glucan chains using ADP-glucose.</text>
</comment>
<comment type="similarity">
    <text evidence="3 7">Belongs to the glycosyltransferase 1 family. Bacterial/plant glycogen synthase subfamily.</text>
</comment>
<dbReference type="CDD" id="cd03791">
    <property type="entry name" value="GT5_Glycogen_synthase_DULL1-like"/>
    <property type="match status" value="1"/>
</dbReference>
<evidence type="ECO:0000256" key="1">
    <source>
        <dbReference type="ARBA" id="ARBA00001478"/>
    </source>
</evidence>
<dbReference type="AlphaFoldDB" id="A0A1G1VRU5"/>
<comment type="catalytic activity">
    <reaction evidence="1 7">
        <text>[(1-&gt;4)-alpha-D-glucosyl](n) + ADP-alpha-D-glucose = [(1-&gt;4)-alpha-D-glucosyl](n+1) + ADP + H(+)</text>
        <dbReference type="Rhea" id="RHEA:18189"/>
        <dbReference type="Rhea" id="RHEA-COMP:9584"/>
        <dbReference type="Rhea" id="RHEA-COMP:9587"/>
        <dbReference type="ChEBI" id="CHEBI:15378"/>
        <dbReference type="ChEBI" id="CHEBI:15444"/>
        <dbReference type="ChEBI" id="CHEBI:57498"/>
        <dbReference type="ChEBI" id="CHEBI:456216"/>
        <dbReference type="EC" id="2.4.1.21"/>
    </reaction>
</comment>
<evidence type="ECO:0000256" key="7">
    <source>
        <dbReference type="HAMAP-Rule" id="MF_00484"/>
    </source>
</evidence>
<comment type="caution">
    <text evidence="7">Lacks conserved residue(s) required for the propagation of feature annotation.</text>
</comment>
<dbReference type="GO" id="GO:0009011">
    <property type="term" value="F:alpha-1,4-glucan glucosyltransferase (ADP-glucose donor) activity"/>
    <property type="evidence" value="ECO:0007669"/>
    <property type="project" value="UniProtKB-UniRule"/>
</dbReference>
<evidence type="ECO:0000256" key="6">
    <source>
        <dbReference type="ARBA" id="ARBA00023056"/>
    </source>
</evidence>
<gene>
    <name evidence="7" type="primary">glgA</name>
    <name evidence="10" type="ORF">A2786_01285</name>
</gene>